<feature type="binding site" evidence="6">
    <location>
        <position position="92"/>
    </location>
    <ligand>
        <name>K(+)</name>
        <dbReference type="ChEBI" id="CHEBI:29103"/>
        <label>1</label>
    </ligand>
</feature>
<dbReference type="PROSITE" id="PS00070">
    <property type="entry name" value="ALDEHYDE_DEHYDR_CYS"/>
    <property type="match status" value="1"/>
</dbReference>
<dbReference type="EC" id="1.2.1.8" evidence="6"/>
<dbReference type="PROSITE" id="PS00687">
    <property type="entry name" value="ALDEHYDE_DEHYDR_GLU"/>
    <property type="match status" value="1"/>
</dbReference>
<dbReference type="Gene3D" id="3.40.309.10">
    <property type="entry name" value="Aldehyde Dehydrogenase, Chain A, domain 2"/>
    <property type="match status" value="1"/>
</dbReference>
<reference evidence="10 11" key="1">
    <citation type="submission" date="2018-01" db="EMBL/GenBank/DDBJ databases">
        <title>Complete and assembled Genome of Pantoea calida DSM22759T.</title>
        <authorList>
            <person name="Stevens M.J.A."/>
            <person name="Zurfluh K."/>
            <person name="Stephan R."/>
        </authorList>
    </citation>
    <scope>NUCLEOTIDE SEQUENCE [LARGE SCALE GENOMIC DNA]</scope>
    <source>
        <strain evidence="10 11">DSM 22759</strain>
    </source>
</reference>
<protein>
    <recommendedName>
        <fullName evidence="6">Betaine aldehyde dehydrogenase</fullName>
        <shortName evidence="6">BADH</shortName>
        <ecNumber evidence="6">1.2.1.8</ecNumber>
    </recommendedName>
</protein>
<keyword evidence="5 6" id="KW-0558">Oxidation</keyword>
<evidence type="ECO:0000259" key="9">
    <source>
        <dbReference type="Pfam" id="PF00171"/>
    </source>
</evidence>
<gene>
    <name evidence="6" type="primary">betB</name>
    <name evidence="10" type="ORF">C2E16_10060</name>
</gene>
<comment type="catalytic activity">
    <reaction evidence="6">
        <text>betaine aldehyde + NAD(+) + H2O = glycine betaine + NADH + 2 H(+)</text>
        <dbReference type="Rhea" id="RHEA:15305"/>
        <dbReference type="ChEBI" id="CHEBI:15377"/>
        <dbReference type="ChEBI" id="CHEBI:15378"/>
        <dbReference type="ChEBI" id="CHEBI:15710"/>
        <dbReference type="ChEBI" id="CHEBI:17750"/>
        <dbReference type="ChEBI" id="CHEBI:57540"/>
        <dbReference type="ChEBI" id="CHEBI:57945"/>
        <dbReference type="EC" id="1.2.1.8"/>
    </reaction>
</comment>
<dbReference type="CDD" id="cd07090">
    <property type="entry name" value="ALDH_F9_TMBADH"/>
    <property type="match status" value="1"/>
</dbReference>
<dbReference type="EMBL" id="CP026378">
    <property type="protein sequence ID" value="AUY25212.1"/>
    <property type="molecule type" value="Genomic_DNA"/>
</dbReference>
<dbReference type="InterPro" id="IPR029510">
    <property type="entry name" value="Ald_DH_CS_GLU"/>
</dbReference>
<dbReference type="InterPro" id="IPR016163">
    <property type="entry name" value="Ald_DH_C"/>
</dbReference>
<organism evidence="10 11">
    <name type="scientific">Mixta calida</name>
    <dbReference type="NCBI Taxonomy" id="665913"/>
    <lineage>
        <taxon>Bacteria</taxon>
        <taxon>Pseudomonadati</taxon>
        <taxon>Pseudomonadota</taxon>
        <taxon>Gammaproteobacteria</taxon>
        <taxon>Enterobacterales</taxon>
        <taxon>Erwiniaceae</taxon>
        <taxon>Mixta</taxon>
    </lineage>
</organism>
<dbReference type="InterPro" id="IPR015590">
    <property type="entry name" value="Aldehyde_DH_dom"/>
</dbReference>
<evidence type="ECO:0000256" key="7">
    <source>
        <dbReference type="PROSITE-ProRule" id="PRU10007"/>
    </source>
</evidence>
<dbReference type="RefSeq" id="WP_038626268.1">
    <property type="nucleotide sequence ID" value="NZ_CAXOMJ010000019.1"/>
</dbReference>
<comment type="cofactor">
    <cofactor evidence="6">
        <name>K(+)</name>
        <dbReference type="ChEBI" id="CHEBI:29103"/>
    </cofactor>
    <text evidence="6">Binds 2 potassium ions per subunit.</text>
</comment>
<comment type="pathway">
    <text evidence="6">Amine and polyamine biosynthesis; betaine biosynthesis via choline pathway; betaine from betaine aldehyde: step 1/1.</text>
</comment>
<evidence type="ECO:0000313" key="10">
    <source>
        <dbReference type="EMBL" id="AUY25212.1"/>
    </source>
</evidence>
<feature type="binding site" description="covalent" evidence="6">
    <location>
        <position position="284"/>
    </location>
    <ligand>
        <name>NAD(+)</name>
        <dbReference type="ChEBI" id="CHEBI:57540"/>
    </ligand>
</feature>
<feature type="modified residue" description="Cysteine sulfenic acid (-SOH)" evidence="6">
    <location>
        <position position="284"/>
    </location>
</feature>
<name>A0ABM6S1F0_9GAMM</name>
<feature type="binding site" evidence="6">
    <location>
        <begin position="149"/>
        <end position="151"/>
    </location>
    <ligand>
        <name>NAD(+)</name>
        <dbReference type="ChEBI" id="CHEBI:57540"/>
    </ligand>
</feature>
<feature type="binding site" evidence="6">
    <location>
        <position position="244"/>
    </location>
    <ligand>
        <name>K(+)</name>
        <dbReference type="ChEBI" id="CHEBI:29103"/>
        <label>2</label>
    </ligand>
</feature>
<evidence type="ECO:0000256" key="4">
    <source>
        <dbReference type="ARBA" id="ARBA00023027"/>
    </source>
</evidence>
<feature type="binding site" evidence="6">
    <location>
        <position position="26"/>
    </location>
    <ligand>
        <name>K(+)</name>
        <dbReference type="ChEBI" id="CHEBI:29103"/>
        <label>1</label>
    </ligand>
</feature>
<feature type="domain" description="Aldehyde dehydrogenase" evidence="9">
    <location>
        <begin position="20"/>
        <end position="477"/>
    </location>
</feature>
<comment type="similarity">
    <text evidence="6 8">Belongs to the aldehyde dehydrogenase family.</text>
</comment>
<dbReference type="HAMAP" id="MF_00804">
    <property type="entry name" value="BADH"/>
    <property type="match status" value="1"/>
</dbReference>
<feature type="binding site" evidence="6">
    <location>
        <begin position="175"/>
        <end position="178"/>
    </location>
    <ligand>
        <name>NAD(+)</name>
        <dbReference type="ChEBI" id="CHEBI:57540"/>
    </ligand>
</feature>
<feature type="active site" description="Nucleophile" evidence="6">
    <location>
        <position position="284"/>
    </location>
</feature>
<evidence type="ECO:0000256" key="2">
    <source>
        <dbReference type="ARBA" id="ARBA00022958"/>
    </source>
</evidence>
<dbReference type="NCBIfam" id="NF009725">
    <property type="entry name" value="PRK13252.1"/>
    <property type="match status" value="1"/>
</dbReference>
<dbReference type="NCBIfam" id="TIGR01804">
    <property type="entry name" value="BADH"/>
    <property type="match status" value="1"/>
</dbReference>
<feature type="binding site" evidence="6">
    <location>
        <position position="385"/>
    </location>
    <ligand>
        <name>NAD(+)</name>
        <dbReference type="ChEBI" id="CHEBI:57540"/>
    </ligand>
</feature>
<evidence type="ECO:0000256" key="3">
    <source>
        <dbReference type="ARBA" id="ARBA00023002"/>
    </source>
</evidence>
<dbReference type="InterPro" id="IPR011264">
    <property type="entry name" value="BADH"/>
</dbReference>
<evidence type="ECO:0000256" key="6">
    <source>
        <dbReference type="HAMAP-Rule" id="MF_00804"/>
    </source>
</evidence>
<evidence type="ECO:0000256" key="1">
    <source>
        <dbReference type="ARBA" id="ARBA00022723"/>
    </source>
</evidence>
<feature type="binding site" evidence="6">
    <location>
        <position position="458"/>
    </location>
    <ligand>
        <name>K(+)</name>
        <dbReference type="ChEBI" id="CHEBI:29103"/>
        <label>2</label>
    </ligand>
</feature>
<dbReference type="SUPFAM" id="SSF53720">
    <property type="entry name" value="ALDH-like"/>
    <property type="match status" value="1"/>
</dbReference>
<accession>A0ABM6S1F0</accession>
<feature type="active site" description="Charge relay system" evidence="6">
    <location>
        <position position="462"/>
    </location>
</feature>
<dbReference type="Proteomes" id="UP000237673">
    <property type="component" value="Chromosome"/>
</dbReference>
<keyword evidence="4 6" id="KW-0520">NAD</keyword>
<feature type="binding site" evidence="6">
    <location>
        <position position="25"/>
    </location>
    <ligand>
        <name>K(+)</name>
        <dbReference type="ChEBI" id="CHEBI:29103"/>
        <label>1</label>
    </ligand>
</feature>
<feature type="active site" description="Proton acceptor" evidence="6">
    <location>
        <position position="250"/>
    </location>
</feature>
<dbReference type="InterPro" id="IPR016162">
    <property type="entry name" value="Ald_DH_N"/>
</dbReference>
<keyword evidence="11" id="KW-1185">Reference proteome</keyword>
<dbReference type="Pfam" id="PF00171">
    <property type="entry name" value="Aldedh"/>
    <property type="match status" value="1"/>
</dbReference>
<comment type="subunit">
    <text evidence="6">Dimer of dimers.</text>
</comment>
<dbReference type="Gene3D" id="3.40.605.10">
    <property type="entry name" value="Aldehyde Dehydrogenase, Chain A, domain 1"/>
    <property type="match status" value="1"/>
</dbReference>
<feature type="active site" evidence="7">
    <location>
        <position position="250"/>
    </location>
</feature>
<evidence type="ECO:0000256" key="5">
    <source>
        <dbReference type="ARBA" id="ARBA00023097"/>
    </source>
</evidence>
<feature type="active site" description="Charge relay system" evidence="6">
    <location>
        <position position="161"/>
    </location>
</feature>
<comment type="function">
    <text evidence="6">Involved in the biosynthesis of the osmoprotectant glycine betaine. Catalyzes the irreversible oxidation of betaine aldehyde to the corresponding acid.</text>
</comment>
<keyword evidence="2 6" id="KW-0630">Potassium</keyword>
<evidence type="ECO:0000256" key="8">
    <source>
        <dbReference type="RuleBase" id="RU003345"/>
    </source>
</evidence>
<dbReference type="InterPro" id="IPR016161">
    <property type="entry name" value="Ald_DH/histidinol_DH"/>
</dbReference>
<feature type="site" description="Seems to be a necessary countercharge to the potassium cations" evidence="6">
    <location>
        <position position="246"/>
    </location>
</feature>
<proteinExistence type="inferred from homology"/>
<dbReference type="InterPro" id="IPR016160">
    <property type="entry name" value="Ald_DH_CS_CYS"/>
</dbReference>
<dbReference type="GeneID" id="84630783"/>
<dbReference type="PANTHER" id="PTHR11699">
    <property type="entry name" value="ALDEHYDE DEHYDROGENASE-RELATED"/>
    <property type="match status" value="1"/>
</dbReference>
<evidence type="ECO:0000313" key="11">
    <source>
        <dbReference type="Proteomes" id="UP000237673"/>
    </source>
</evidence>
<keyword evidence="3 6" id="KW-0560">Oxidoreductase</keyword>
<keyword evidence="6" id="KW-0521">NADP</keyword>
<comment type="caution">
    <text evidence="6">Lacks conserved residue(s) required for the propagation of feature annotation.</text>
</comment>
<feature type="binding site" evidence="6">
    <location>
        <position position="252"/>
    </location>
    <ligand>
        <name>NAD(+)</name>
        <dbReference type="ChEBI" id="CHEBI:57540"/>
    </ligand>
</feature>
<sequence>MAELPRRGNYINGREEQGQGEIFTTVNPANGRALAEIAAASRADVDRAVESALAGQRIWRSYTPVERSRVLLKAVALLRERNQALAELETADTGKPISETAAVDIVTGADVLEYYAGLAPALQGEQIPLRDSALVYTRREPLGVCAGIGAWNYPIQIALWKSAPALAAGNAMIFKPSEVTPLSALELAKIYSEAGLPAGVFNVVQGAAEVGQALSQHPQIEKISFTGEVNTGKRVMADAALANLKEVTLELGGKSPLIVFDDADLERAVDGAMMANFYSSGQVCTNGTRVFVQRSLLPAFEKRLLEKMARIKTGDPRDPSVNFGPLVSAQHCEKVVSYLQLGKEEGARLLAGGNRITEGALAQGYYVEPTVFSDCHDEMRLVREEIFGPVMSILAFDDEEEAITRANATGYGLAGGVFTQSLNRAHRVIHQLEAGICWVNSWGESPAPMPVGGYKLSGVGRENGLDTLMHYTRTKSVLIEMGDYPSAF</sequence>
<feature type="binding site" evidence="6">
    <location>
        <position position="455"/>
    </location>
    <ligand>
        <name>K(+)</name>
        <dbReference type="ChEBI" id="CHEBI:29103"/>
        <label>2</label>
    </ligand>
</feature>
<keyword evidence="1 6" id="KW-0479">Metal-binding</keyword>